<dbReference type="OrthoDB" id="594865at2"/>
<dbReference type="EMBL" id="LNCD01000103">
    <property type="protein sequence ID" value="KWV47760.1"/>
    <property type="molecule type" value="Genomic_DNA"/>
</dbReference>
<gene>
    <name evidence="2" type="ORF">AS026_13405</name>
</gene>
<reference evidence="2 3" key="1">
    <citation type="submission" date="2015-11" db="EMBL/GenBank/DDBJ databases">
        <title>Draft Genome Sequence of the Strain BR 10423 (Rhizobium sp.) isolated from nodules of Mimosa pudica.</title>
        <authorList>
            <person name="Barauna A.C."/>
            <person name="Zilli J.E."/>
            <person name="Simoes-Araujo J.L."/>
            <person name="Reis V.M."/>
            <person name="James E.K."/>
            <person name="Reis F.B.Jr."/>
            <person name="Rouws L.F."/>
            <person name="Passos S.R."/>
            <person name="Gois S.R."/>
        </authorList>
    </citation>
    <scope>NUCLEOTIDE SEQUENCE [LARGE SCALE GENOMIC DNA]</scope>
    <source>
        <strain evidence="2 3">BR10423</strain>
    </source>
</reference>
<accession>A0A109JEZ7</accession>
<dbReference type="Proteomes" id="UP000068164">
    <property type="component" value="Unassembled WGS sequence"/>
</dbReference>
<keyword evidence="3" id="KW-1185">Reference proteome</keyword>
<evidence type="ECO:0000313" key="3">
    <source>
        <dbReference type="Proteomes" id="UP000068164"/>
    </source>
</evidence>
<evidence type="ECO:0000256" key="1">
    <source>
        <dbReference type="SAM" id="SignalP"/>
    </source>
</evidence>
<name>A0A109JEZ7_9HYPH</name>
<dbReference type="AlphaFoldDB" id="A0A109JEZ7"/>
<sequence>MRLTIAICLAVLVPLAAFAKSPSDIADLVGSRAAGAESEMQARGYVDVGGNNTWWNADKKQCVKVRVSQGRYASISQTKASSCGQKATGAMKCPPDLSQADLYKYPGCSL</sequence>
<dbReference type="RefSeq" id="WP_062372325.1">
    <property type="nucleotide sequence ID" value="NZ_LNCD01000103.1"/>
</dbReference>
<organism evidence="2 3">
    <name type="scientific">Rhizobium altiplani</name>
    <dbReference type="NCBI Taxonomy" id="1864509"/>
    <lineage>
        <taxon>Bacteria</taxon>
        <taxon>Pseudomonadati</taxon>
        <taxon>Pseudomonadota</taxon>
        <taxon>Alphaproteobacteria</taxon>
        <taxon>Hyphomicrobiales</taxon>
        <taxon>Rhizobiaceae</taxon>
        <taxon>Rhizobium/Agrobacterium group</taxon>
        <taxon>Rhizobium</taxon>
    </lineage>
</organism>
<evidence type="ECO:0000313" key="2">
    <source>
        <dbReference type="EMBL" id="KWV47760.1"/>
    </source>
</evidence>
<evidence type="ECO:0008006" key="4">
    <source>
        <dbReference type="Google" id="ProtNLM"/>
    </source>
</evidence>
<proteinExistence type="predicted"/>
<feature type="signal peptide" evidence="1">
    <location>
        <begin position="1"/>
        <end position="19"/>
    </location>
</feature>
<protein>
    <recommendedName>
        <fullName evidence="4">Surface antigen domain-containing protein</fullName>
    </recommendedName>
</protein>
<feature type="chain" id="PRO_5007136730" description="Surface antigen domain-containing protein" evidence="1">
    <location>
        <begin position="20"/>
        <end position="110"/>
    </location>
</feature>
<keyword evidence="1" id="KW-0732">Signal</keyword>
<comment type="caution">
    <text evidence="2">The sequence shown here is derived from an EMBL/GenBank/DDBJ whole genome shotgun (WGS) entry which is preliminary data.</text>
</comment>